<reference evidence="4 5" key="1">
    <citation type="journal article" date="2018" name="IMA Fungus">
        <title>IMA Genome-F 9: Draft genome sequence of Annulohypoxylon stygium, Aspergillus mulundensis, Berkeleyomyces basicola (syn. Thielaviopsis basicola), Ceratocystis smalleyi, two Cercospora beticola strains, Coleophoma cylindrospora, Fusarium fracticaudum, Phialophora cf. hyalina, and Morchella septimelata.</title>
        <authorList>
            <person name="Wingfield B.D."/>
            <person name="Bills G.F."/>
            <person name="Dong Y."/>
            <person name="Huang W."/>
            <person name="Nel W.J."/>
            <person name="Swalarsk-Parry B.S."/>
            <person name="Vaghefi N."/>
            <person name="Wilken P.M."/>
            <person name="An Z."/>
            <person name="de Beer Z.W."/>
            <person name="De Vos L."/>
            <person name="Chen L."/>
            <person name="Duong T.A."/>
            <person name="Gao Y."/>
            <person name="Hammerbacher A."/>
            <person name="Kikkert J.R."/>
            <person name="Li Y."/>
            <person name="Li H."/>
            <person name="Li K."/>
            <person name="Li Q."/>
            <person name="Liu X."/>
            <person name="Ma X."/>
            <person name="Naidoo K."/>
            <person name="Pethybridge S.J."/>
            <person name="Sun J."/>
            <person name="Steenkamp E.T."/>
            <person name="van der Nest M.A."/>
            <person name="van Wyk S."/>
            <person name="Wingfield M.J."/>
            <person name="Xiong C."/>
            <person name="Yue Q."/>
            <person name="Zhang X."/>
        </authorList>
    </citation>
    <scope>NUCLEOTIDE SEQUENCE [LARGE SCALE GENOMIC DNA]</scope>
    <source>
        <strain evidence="4 5">DSM 5745</strain>
    </source>
</reference>
<dbReference type="GeneID" id="38111428"/>
<evidence type="ECO:0000313" key="4">
    <source>
        <dbReference type="EMBL" id="RDW93736.1"/>
    </source>
</evidence>
<dbReference type="RefSeq" id="XP_026608919.1">
    <property type="nucleotide sequence ID" value="XM_026743074.1"/>
</dbReference>
<dbReference type="Pfam" id="PF05180">
    <property type="entry name" value="zf-DNL"/>
    <property type="match status" value="1"/>
</dbReference>
<feature type="domain" description="DNL-type" evidence="3">
    <location>
        <begin position="104"/>
        <end position="139"/>
    </location>
</feature>
<evidence type="ECO:0000256" key="2">
    <source>
        <dbReference type="SAM" id="MobiDB-lite"/>
    </source>
</evidence>
<keyword evidence="5" id="KW-1185">Reference proteome</keyword>
<name>A0A3D8T595_9EURO</name>
<dbReference type="Proteomes" id="UP000256690">
    <property type="component" value="Unassembled WGS sequence"/>
</dbReference>
<dbReference type="EMBL" id="PVWQ01000001">
    <property type="protein sequence ID" value="RDW93736.1"/>
    <property type="molecule type" value="Genomic_DNA"/>
</dbReference>
<dbReference type="AlphaFoldDB" id="A0A3D8T595"/>
<dbReference type="InterPro" id="IPR007853">
    <property type="entry name" value="Znf_DNL-typ"/>
</dbReference>
<dbReference type="STRING" id="1810919.A0A3D8T595"/>
<evidence type="ECO:0000256" key="1">
    <source>
        <dbReference type="PROSITE-ProRule" id="PRU00834"/>
    </source>
</evidence>
<protein>
    <recommendedName>
        <fullName evidence="3">DNL-type domain-containing protein</fullName>
    </recommendedName>
</protein>
<feature type="compositionally biased region" description="Polar residues" evidence="2">
    <location>
        <begin position="75"/>
        <end position="89"/>
    </location>
</feature>
<dbReference type="OrthoDB" id="512667at2759"/>
<dbReference type="PROSITE" id="PS51501">
    <property type="entry name" value="ZF_DNL"/>
    <property type="match status" value="1"/>
</dbReference>
<keyword evidence="1" id="KW-0863">Zinc-finger</keyword>
<feature type="region of interest" description="Disordered" evidence="2">
    <location>
        <begin position="70"/>
        <end position="139"/>
    </location>
</feature>
<accession>A0A3D8T595</accession>
<gene>
    <name evidence="4" type="ORF">DSM5745_01058</name>
</gene>
<comment type="caution">
    <text evidence="4">The sequence shown here is derived from an EMBL/GenBank/DDBJ whole genome shotgun (WGS) entry which is preliminary data.</text>
</comment>
<evidence type="ECO:0000313" key="5">
    <source>
        <dbReference type="Proteomes" id="UP000256690"/>
    </source>
</evidence>
<keyword evidence="1" id="KW-0479">Metal-binding</keyword>
<dbReference type="GO" id="GO:0008270">
    <property type="term" value="F:zinc ion binding"/>
    <property type="evidence" value="ECO:0007669"/>
    <property type="project" value="UniProtKB-KW"/>
</dbReference>
<proteinExistence type="predicted"/>
<keyword evidence="1" id="KW-0862">Zinc</keyword>
<sequence length="139" mass="15449">MALSFRFFRNLRALHSALPQPQTQPSLSRGASRLYSQLSLSRHSRPFAPTHLLNKATNRAAPAIPAFTSIRHNSDAPSSKPLTDRSATAEQDAEAEAINERRRAQEPAYQLTFTCKPCGERSSHRVSKHGYHRGTQDVG</sequence>
<organism evidence="4 5">
    <name type="scientific">Aspergillus mulundensis</name>
    <dbReference type="NCBI Taxonomy" id="1810919"/>
    <lineage>
        <taxon>Eukaryota</taxon>
        <taxon>Fungi</taxon>
        <taxon>Dikarya</taxon>
        <taxon>Ascomycota</taxon>
        <taxon>Pezizomycotina</taxon>
        <taxon>Eurotiomycetes</taxon>
        <taxon>Eurotiomycetidae</taxon>
        <taxon>Eurotiales</taxon>
        <taxon>Aspergillaceae</taxon>
        <taxon>Aspergillus</taxon>
        <taxon>Aspergillus subgen. Nidulantes</taxon>
    </lineage>
</organism>
<evidence type="ECO:0000259" key="3">
    <source>
        <dbReference type="PROSITE" id="PS51501"/>
    </source>
</evidence>